<dbReference type="AlphaFoldDB" id="A0A6A4VJE7"/>
<dbReference type="GO" id="GO:0033499">
    <property type="term" value="P:galactose catabolic process via UDP-galactose, Leloir pathway"/>
    <property type="evidence" value="ECO:0007669"/>
    <property type="project" value="TreeGrafter"/>
</dbReference>
<comment type="subcellular location">
    <subcellularLocation>
        <location evidence="2">Membrane</location>
    </subcellularLocation>
</comment>
<dbReference type="OrthoDB" id="274691at2759"/>
<sequence>MAGAMTTVAEDNFGVFRTANTSQPVRRFTLSNSAGTEAQVINYGARLTSLKVRGRSGQPVDVVLGEDTYDGYLAATSRFFGCTVGRVANRIAGPPSGTWPGHGAGRDALLRHQVTINADTVLEVDDACLVTGRRLPVADSAFDFRLPRPLGEAMAAAPGGGFDHNFCLERPEDGAVGAAAAVHSADTGIAMEVFTDQPGLQFYTGNFLPADGASGKAGATYSRQGAFCMETQNSAMAGLGDLNMANPVFVTYLFYAAVLGLKTLFMSLFTARHRMGNKVFANPEDAKGLQGKVKFDHPDVERVRRAHLNDLENVLPFLILCPLYLATGPAAATGHHPHQGVPQPSRALCFMVGIGVTVYMCVQILLATM</sequence>
<evidence type="ECO:0000256" key="8">
    <source>
        <dbReference type="ARBA" id="ARBA00032729"/>
    </source>
</evidence>
<dbReference type="InterPro" id="IPR023352">
    <property type="entry name" value="MAPEG-like_dom_sf"/>
</dbReference>
<dbReference type="SUPFAM" id="SSF161084">
    <property type="entry name" value="MAPEG domain-like"/>
    <property type="match status" value="1"/>
</dbReference>
<dbReference type="UniPathway" id="UPA00214"/>
<dbReference type="PANTHER" id="PTHR10091:SF0">
    <property type="entry name" value="GALACTOSE MUTAROTASE"/>
    <property type="match status" value="1"/>
</dbReference>
<dbReference type="GO" id="GO:0004034">
    <property type="term" value="F:aldose 1-epimerase activity"/>
    <property type="evidence" value="ECO:0007669"/>
    <property type="project" value="UniProtKB-EC"/>
</dbReference>
<dbReference type="GO" id="GO:0030246">
    <property type="term" value="F:carbohydrate binding"/>
    <property type="evidence" value="ECO:0007669"/>
    <property type="project" value="InterPro"/>
</dbReference>
<comment type="catalytic activity">
    <reaction evidence="1">
        <text>alpha-D-galactose = beta-D-galactose</text>
        <dbReference type="Rhea" id="RHEA:28675"/>
        <dbReference type="ChEBI" id="CHEBI:27667"/>
        <dbReference type="ChEBI" id="CHEBI:28061"/>
        <dbReference type="EC" id="5.1.3.3"/>
    </reaction>
    <physiologicalReaction direction="right-to-left" evidence="1">
        <dbReference type="Rhea" id="RHEA:28677"/>
    </physiologicalReaction>
</comment>
<comment type="caution">
    <text evidence="11">The sequence shown here is derived from an EMBL/GenBank/DDBJ whole genome shotgun (WGS) entry which is preliminary data.</text>
</comment>
<evidence type="ECO:0000256" key="10">
    <source>
        <dbReference type="SAM" id="Phobius"/>
    </source>
</evidence>
<dbReference type="InterPro" id="IPR014718">
    <property type="entry name" value="GH-type_carb-bd"/>
</dbReference>
<dbReference type="Gene3D" id="2.70.98.10">
    <property type="match status" value="2"/>
</dbReference>
<evidence type="ECO:0000256" key="5">
    <source>
        <dbReference type="ARBA" id="ARBA00022692"/>
    </source>
</evidence>
<comment type="function">
    <text evidence="9">Mutarotase that catalyzes the interconversion of beta-D-galactose and alpha-D-galactose during galactose metabolism. Beta-D-galactose is metabolized in the liver into glucose 1-phosphate, the primary metabolic fuel, by the action of four enzymes that constitute the Leloir pathway: GALM, GALK1 (galactokinase), GALT (galactose-1-phosphate uridylyltransferase) and GALE (UDP-galactose-4'-epimerase). Involved in the maintenance of the equilibrium between the beta- and alpha-anomers of galactose, therefore ensuring a sufficient supply of the alpha-anomer for GALK1. Also active on D-glucose although shows a preference for galactose over glucose.</text>
</comment>
<evidence type="ECO:0000256" key="4">
    <source>
        <dbReference type="ARBA" id="ARBA00021023"/>
    </source>
</evidence>
<dbReference type="Proteomes" id="UP000440578">
    <property type="component" value="Unassembled WGS sequence"/>
</dbReference>
<gene>
    <name evidence="11" type="primary">GALM</name>
    <name evidence="11" type="ORF">FJT64_012208</name>
</gene>
<reference evidence="11 12" key="1">
    <citation type="submission" date="2019-07" db="EMBL/GenBank/DDBJ databases">
        <title>Draft genome assembly of a fouling barnacle, Amphibalanus amphitrite (Darwin, 1854): The first reference genome for Thecostraca.</title>
        <authorList>
            <person name="Kim W."/>
        </authorList>
    </citation>
    <scope>NUCLEOTIDE SEQUENCE [LARGE SCALE GENOMIC DNA]</scope>
    <source>
        <strain evidence="11">SNU_AA5</strain>
        <tissue evidence="11">Soma without cirri and trophi</tissue>
    </source>
</reference>
<evidence type="ECO:0000256" key="6">
    <source>
        <dbReference type="ARBA" id="ARBA00022989"/>
    </source>
</evidence>
<evidence type="ECO:0000256" key="9">
    <source>
        <dbReference type="ARBA" id="ARBA00045743"/>
    </source>
</evidence>
<evidence type="ECO:0000313" key="11">
    <source>
        <dbReference type="EMBL" id="KAF0289561.1"/>
    </source>
</evidence>
<feature type="transmembrane region" description="Helical" evidence="10">
    <location>
        <begin position="252"/>
        <end position="271"/>
    </location>
</feature>
<evidence type="ECO:0000256" key="1">
    <source>
        <dbReference type="ARBA" id="ARBA00001712"/>
    </source>
</evidence>
<organism evidence="11 12">
    <name type="scientific">Amphibalanus amphitrite</name>
    <name type="common">Striped barnacle</name>
    <name type="synonym">Balanus amphitrite</name>
    <dbReference type="NCBI Taxonomy" id="1232801"/>
    <lineage>
        <taxon>Eukaryota</taxon>
        <taxon>Metazoa</taxon>
        <taxon>Ecdysozoa</taxon>
        <taxon>Arthropoda</taxon>
        <taxon>Crustacea</taxon>
        <taxon>Multicrustacea</taxon>
        <taxon>Cirripedia</taxon>
        <taxon>Thoracica</taxon>
        <taxon>Thoracicalcarea</taxon>
        <taxon>Balanomorpha</taxon>
        <taxon>Balanoidea</taxon>
        <taxon>Balanidae</taxon>
        <taxon>Amphibalaninae</taxon>
        <taxon>Amphibalanus</taxon>
    </lineage>
</organism>
<dbReference type="Gene3D" id="1.20.120.550">
    <property type="entry name" value="Membrane associated eicosanoid/glutathione metabolism-like domain"/>
    <property type="match status" value="1"/>
</dbReference>
<protein>
    <recommendedName>
        <fullName evidence="4">Galactose mutarotase</fullName>
    </recommendedName>
    <alternativeName>
        <fullName evidence="8">Aldose 1-epimerase</fullName>
    </alternativeName>
</protein>
<evidence type="ECO:0000313" key="12">
    <source>
        <dbReference type="Proteomes" id="UP000440578"/>
    </source>
</evidence>
<comment type="pathway">
    <text evidence="3">Carbohydrate metabolism; galactose metabolism.</text>
</comment>
<dbReference type="PANTHER" id="PTHR10091">
    <property type="entry name" value="ALDOSE-1-EPIMERASE"/>
    <property type="match status" value="1"/>
</dbReference>
<dbReference type="SUPFAM" id="SSF74650">
    <property type="entry name" value="Galactose mutarotase-like"/>
    <property type="match status" value="1"/>
</dbReference>
<dbReference type="Pfam" id="PF01124">
    <property type="entry name" value="MAPEG"/>
    <property type="match status" value="1"/>
</dbReference>
<keyword evidence="7 10" id="KW-0472">Membrane</keyword>
<dbReference type="Pfam" id="PF01263">
    <property type="entry name" value="Aldose_epim"/>
    <property type="match status" value="2"/>
</dbReference>
<dbReference type="InterPro" id="IPR011013">
    <property type="entry name" value="Gal_mutarotase_sf_dom"/>
</dbReference>
<proteinExistence type="predicted"/>
<dbReference type="GO" id="GO:0016020">
    <property type="term" value="C:membrane"/>
    <property type="evidence" value="ECO:0007669"/>
    <property type="project" value="UniProtKB-SubCell"/>
</dbReference>
<dbReference type="InterPro" id="IPR008183">
    <property type="entry name" value="Aldose_1/G6P_1-epimerase"/>
</dbReference>
<evidence type="ECO:0000256" key="3">
    <source>
        <dbReference type="ARBA" id="ARBA00004947"/>
    </source>
</evidence>
<feature type="transmembrane region" description="Helical" evidence="10">
    <location>
        <begin position="345"/>
        <end position="366"/>
    </location>
</feature>
<evidence type="ECO:0000256" key="2">
    <source>
        <dbReference type="ARBA" id="ARBA00004370"/>
    </source>
</evidence>
<accession>A0A6A4VJE7</accession>
<keyword evidence="5 10" id="KW-0812">Transmembrane</keyword>
<evidence type="ECO:0000256" key="7">
    <source>
        <dbReference type="ARBA" id="ARBA00023136"/>
    </source>
</evidence>
<dbReference type="EMBL" id="VIIS01002025">
    <property type="protein sequence ID" value="KAF0289561.1"/>
    <property type="molecule type" value="Genomic_DNA"/>
</dbReference>
<keyword evidence="6 10" id="KW-1133">Transmembrane helix</keyword>
<dbReference type="GO" id="GO:0006006">
    <property type="term" value="P:glucose metabolic process"/>
    <property type="evidence" value="ECO:0007669"/>
    <property type="project" value="TreeGrafter"/>
</dbReference>
<name>A0A6A4VJE7_AMPAM</name>
<keyword evidence="12" id="KW-1185">Reference proteome</keyword>
<dbReference type="InterPro" id="IPR001129">
    <property type="entry name" value="Membr-assoc_MAPEG"/>
</dbReference>
<feature type="transmembrane region" description="Helical" evidence="10">
    <location>
        <begin position="314"/>
        <end position="333"/>
    </location>
</feature>